<dbReference type="KEGG" id="cpin:CPIN18020_0300"/>
<keyword evidence="1" id="KW-0378">Hydrolase</keyword>
<gene>
    <name evidence="1" type="ORF">CPIN18021_0236</name>
</gene>
<dbReference type="EMBL" id="CP017258">
    <property type="protein sequence ID" value="AQW87083.1"/>
    <property type="molecule type" value="Genomic_DNA"/>
</dbReference>
<organism evidence="1 2">
    <name type="scientific">Campylobacter pinnipediorum subsp. caledonicus</name>
    <dbReference type="NCBI Taxonomy" id="1874362"/>
    <lineage>
        <taxon>Bacteria</taxon>
        <taxon>Pseudomonadati</taxon>
        <taxon>Campylobacterota</taxon>
        <taxon>Epsilonproteobacteria</taxon>
        <taxon>Campylobacterales</taxon>
        <taxon>Campylobacteraceae</taxon>
        <taxon>Campylobacter</taxon>
    </lineage>
</organism>
<dbReference type="GeneID" id="56565938"/>
<keyword evidence="1" id="KW-0067">ATP-binding</keyword>
<dbReference type="GO" id="GO:0004386">
    <property type="term" value="F:helicase activity"/>
    <property type="evidence" value="ECO:0007669"/>
    <property type="project" value="UniProtKB-KW"/>
</dbReference>
<reference evidence="2" key="1">
    <citation type="submission" date="2016-09" db="EMBL/GenBank/DDBJ databases">
        <title>Comparative genomics of the Campylobacter concisus group.</title>
        <authorList>
            <person name="Miller W.G."/>
            <person name="Yee E."/>
            <person name="Chapman M.H."/>
            <person name="Huynh S."/>
            <person name="Bono J.L."/>
            <person name="On S.L.W."/>
            <person name="StLeger J."/>
            <person name="Foster G."/>
            <person name="Parker C.T."/>
        </authorList>
    </citation>
    <scope>NUCLEOTIDE SEQUENCE [LARGE SCALE GENOMIC DNA]</scope>
    <source>
        <strain evidence="2">RM18021</strain>
    </source>
</reference>
<keyword evidence="2" id="KW-1185">Reference proteome</keyword>
<proteinExistence type="predicted"/>
<sequence>MIKKIIKFSQDLESFYVGMHKSAIMKENSEIDDFFMIITFSEIYGIENPYSLYTLEMLPALMPKFHRWHQKVGLKHSFFENFPCSCCC</sequence>
<name>A0A1S6U5U4_9BACT</name>
<dbReference type="InterPro" id="IPR058303">
    <property type="entry name" value="DUF7990"/>
</dbReference>
<dbReference type="Proteomes" id="UP000190868">
    <property type="component" value="Chromosome"/>
</dbReference>
<evidence type="ECO:0000313" key="1">
    <source>
        <dbReference type="EMBL" id="AQW87083.1"/>
    </source>
</evidence>
<dbReference type="Pfam" id="PF25952">
    <property type="entry name" value="DUF7990"/>
    <property type="match status" value="1"/>
</dbReference>
<evidence type="ECO:0000313" key="2">
    <source>
        <dbReference type="Proteomes" id="UP000190868"/>
    </source>
</evidence>
<dbReference type="AlphaFoldDB" id="A0A1S6U5U4"/>
<dbReference type="RefSeq" id="WP_069633381.1">
    <property type="nucleotide sequence ID" value="NZ_CP017018.1"/>
</dbReference>
<accession>A0A1S6U5U4</accession>
<dbReference type="InterPro" id="IPR047717">
    <property type="entry name" value="CC_star_Cory"/>
</dbReference>
<protein>
    <submittedName>
        <fullName evidence="1">Putative DNA helicase</fullName>
    </submittedName>
</protein>
<dbReference type="NCBIfam" id="NF041419">
    <property type="entry name" value="CC_star_Cory"/>
    <property type="match status" value="1"/>
</dbReference>
<keyword evidence="1" id="KW-0347">Helicase</keyword>
<keyword evidence="1" id="KW-0547">Nucleotide-binding</keyword>